<name>A0A1M3SYE7_ASPLC</name>
<proteinExistence type="predicted"/>
<sequence>MSEAIDHPDTNLDCRSLHGLHLDVDQVCLVSTMPSQHHGSAIVDSGTSLIYLPGPSG</sequence>
<dbReference type="AlphaFoldDB" id="A0A1M3SYE7"/>
<protein>
    <submittedName>
        <fullName evidence="1">Uncharacterized protein</fullName>
    </submittedName>
</protein>
<gene>
    <name evidence="1" type="ORF">ASPFODRAFT_55097</name>
</gene>
<reference evidence="2" key="1">
    <citation type="journal article" date="2017" name="Genome Biol.">
        <title>Comparative genomics reveals high biological diversity and specific adaptations in the industrially and medically important fungal genus Aspergillus.</title>
        <authorList>
            <person name="de Vries R.P."/>
            <person name="Riley R."/>
            <person name="Wiebenga A."/>
            <person name="Aguilar-Osorio G."/>
            <person name="Amillis S."/>
            <person name="Uchima C.A."/>
            <person name="Anderluh G."/>
            <person name="Asadollahi M."/>
            <person name="Askin M."/>
            <person name="Barry K."/>
            <person name="Battaglia E."/>
            <person name="Bayram O."/>
            <person name="Benocci T."/>
            <person name="Braus-Stromeyer S.A."/>
            <person name="Caldana C."/>
            <person name="Canovas D."/>
            <person name="Cerqueira G.C."/>
            <person name="Chen F."/>
            <person name="Chen W."/>
            <person name="Choi C."/>
            <person name="Clum A."/>
            <person name="Dos Santos R.A."/>
            <person name="Damasio A.R."/>
            <person name="Diallinas G."/>
            <person name="Emri T."/>
            <person name="Fekete E."/>
            <person name="Flipphi M."/>
            <person name="Freyberg S."/>
            <person name="Gallo A."/>
            <person name="Gournas C."/>
            <person name="Habgood R."/>
            <person name="Hainaut M."/>
            <person name="Harispe M.L."/>
            <person name="Henrissat B."/>
            <person name="Hilden K.S."/>
            <person name="Hope R."/>
            <person name="Hossain A."/>
            <person name="Karabika E."/>
            <person name="Karaffa L."/>
            <person name="Karanyi Z."/>
            <person name="Krasevec N."/>
            <person name="Kuo A."/>
            <person name="Kusch H."/>
            <person name="LaButti K."/>
            <person name="Lagendijk E.L."/>
            <person name="Lapidus A."/>
            <person name="Levasseur A."/>
            <person name="Lindquist E."/>
            <person name="Lipzen A."/>
            <person name="Logrieco A.F."/>
            <person name="MacCabe A."/>
            <person name="Maekelae M.R."/>
            <person name="Malavazi I."/>
            <person name="Melin P."/>
            <person name="Meyer V."/>
            <person name="Mielnichuk N."/>
            <person name="Miskei M."/>
            <person name="Molnar A.P."/>
            <person name="Mule G."/>
            <person name="Ngan C.Y."/>
            <person name="Orejas M."/>
            <person name="Orosz E."/>
            <person name="Ouedraogo J.P."/>
            <person name="Overkamp K.M."/>
            <person name="Park H.-S."/>
            <person name="Perrone G."/>
            <person name="Piumi F."/>
            <person name="Punt P.J."/>
            <person name="Ram A.F."/>
            <person name="Ramon A."/>
            <person name="Rauscher S."/>
            <person name="Record E."/>
            <person name="Riano-Pachon D.M."/>
            <person name="Robert V."/>
            <person name="Roehrig J."/>
            <person name="Ruller R."/>
            <person name="Salamov A."/>
            <person name="Salih N.S."/>
            <person name="Samson R.A."/>
            <person name="Sandor E."/>
            <person name="Sanguinetti M."/>
            <person name="Schuetze T."/>
            <person name="Sepcic K."/>
            <person name="Shelest E."/>
            <person name="Sherlock G."/>
            <person name="Sophianopoulou V."/>
            <person name="Squina F.M."/>
            <person name="Sun H."/>
            <person name="Susca A."/>
            <person name="Todd R.B."/>
            <person name="Tsang A."/>
            <person name="Unkles S.E."/>
            <person name="van de Wiele N."/>
            <person name="van Rossen-Uffink D."/>
            <person name="Oliveira J.V."/>
            <person name="Vesth T.C."/>
            <person name="Visser J."/>
            <person name="Yu J.-H."/>
            <person name="Zhou M."/>
            <person name="Andersen M.R."/>
            <person name="Archer D.B."/>
            <person name="Baker S.E."/>
            <person name="Benoit I."/>
            <person name="Brakhage A.A."/>
            <person name="Braus G.H."/>
            <person name="Fischer R."/>
            <person name="Frisvad J.C."/>
            <person name="Goldman G.H."/>
            <person name="Houbraken J."/>
            <person name="Oakley B."/>
            <person name="Pocsi I."/>
            <person name="Scazzocchio C."/>
            <person name="Seiboth B."/>
            <person name="vanKuyk P.A."/>
            <person name="Wortman J."/>
            <person name="Dyer P.S."/>
            <person name="Grigoriev I.V."/>
        </authorList>
    </citation>
    <scope>NUCLEOTIDE SEQUENCE [LARGE SCALE GENOMIC DNA]</scope>
    <source>
        <strain evidence="2">CBS 106.47</strain>
    </source>
</reference>
<accession>A0A1M3SYE7</accession>
<dbReference type="Proteomes" id="UP000184063">
    <property type="component" value="Unassembled WGS sequence"/>
</dbReference>
<dbReference type="PROSITE" id="PS00141">
    <property type="entry name" value="ASP_PROTEASE"/>
    <property type="match status" value="1"/>
</dbReference>
<dbReference type="GO" id="GO:0006508">
    <property type="term" value="P:proteolysis"/>
    <property type="evidence" value="ECO:0007669"/>
    <property type="project" value="InterPro"/>
</dbReference>
<dbReference type="VEuPathDB" id="FungiDB:ASPFODRAFT_55097"/>
<evidence type="ECO:0000313" key="1">
    <source>
        <dbReference type="EMBL" id="OJZ79523.1"/>
    </source>
</evidence>
<evidence type="ECO:0000313" key="2">
    <source>
        <dbReference type="Proteomes" id="UP000184063"/>
    </source>
</evidence>
<dbReference type="EMBL" id="KV878298">
    <property type="protein sequence ID" value="OJZ79523.1"/>
    <property type="molecule type" value="Genomic_DNA"/>
</dbReference>
<dbReference type="GO" id="GO:0004190">
    <property type="term" value="F:aspartic-type endopeptidase activity"/>
    <property type="evidence" value="ECO:0007669"/>
    <property type="project" value="InterPro"/>
</dbReference>
<organism evidence="1 2">
    <name type="scientific">Aspergillus luchuensis (strain CBS 106.47)</name>
    <dbReference type="NCBI Taxonomy" id="1137211"/>
    <lineage>
        <taxon>Eukaryota</taxon>
        <taxon>Fungi</taxon>
        <taxon>Dikarya</taxon>
        <taxon>Ascomycota</taxon>
        <taxon>Pezizomycotina</taxon>
        <taxon>Eurotiomycetes</taxon>
        <taxon>Eurotiomycetidae</taxon>
        <taxon>Eurotiales</taxon>
        <taxon>Aspergillaceae</taxon>
        <taxon>Aspergillus</taxon>
        <taxon>Aspergillus subgen. Circumdati</taxon>
    </lineage>
</organism>
<dbReference type="InterPro" id="IPR001969">
    <property type="entry name" value="Aspartic_peptidase_AS"/>
</dbReference>